<evidence type="ECO:0000256" key="2">
    <source>
        <dbReference type="ARBA" id="ARBA00002681"/>
    </source>
</evidence>
<dbReference type="InterPro" id="IPR039104">
    <property type="entry name" value="6PGL"/>
</dbReference>
<comment type="similarity">
    <text evidence="4 7">Belongs to the glucosamine/galactosamine-6-phosphate isomerase family. 6-phosphogluconolactonase subfamily.</text>
</comment>
<dbReference type="GO" id="GO:0005975">
    <property type="term" value="P:carbohydrate metabolic process"/>
    <property type="evidence" value="ECO:0007669"/>
    <property type="project" value="UniProtKB-UniRule"/>
</dbReference>
<evidence type="ECO:0000313" key="9">
    <source>
        <dbReference type="EMBL" id="OCX13666.1"/>
    </source>
</evidence>
<dbReference type="CDD" id="cd01400">
    <property type="entry name" value="6PGL"/>
    <property type="match status" value="1"/>
</dbReference>
<feature type="domain" description="Glucosamine/galactosamine-6-phosphate isomerase" evidence="8">
    <location>
        <begin position="18"/>
        <end position="225"/>
    </location>
</feature>
<accession>A0A1C2DG95</accession>
<evidence type="ECO:0000259" key="8">
    <source>
        <dbReference type="Pfam" id="PF01182"/>
    </source>
</evidence>
<dbReference type="UniPathway" id="UPA00115">
    <property type="reaction ID" value="UER00409"/>
</dbReference>
<dbReference type="Gene3D" id="3.40.50.1360">
    <property type="match status" value="1"/>
</dbReference>
<evidence type="ECO:0000256" key="4">
    <source>
        <dbReference type="ARBA" id="ARBA00010662"/>
    </source>
</evidence>
<dbReference type="InterPro" id="IPR037171">
    <property type="entry name" value="NagB/RpiA_transferase-like"/>
</dbReference>
<name>A0A1C2DG95_9HYPH</name>
<proteinExistence type="inferred from homology"/>
<dbReference type="GO" id="GO:0017057">
    <property type="term" value="F:6-phosphogluconolactonase activity"/>
    <property type="evidence" value="ECO:0007669"/>
    <property type="project" value="UniProtKB-UniRule"/>
</dbReference>
<gene>
    <name evidence="7" type="primary">pgl</name>
    <name evidence="9" type="ORF">QV13_22320</name>
</gene>
<keyword evidence="10" id="KW-1185">Reference proteome</keyword>
<comment type="catalytic activity">
    <reaction evidence="1 7">
        <text>6-phospho-D-glucono-1,5-lactone + H2O = 6-phospho-D-gluconate + H(+)</text>
        <dbReference type="Rhea" id="RHEA:12556"/>
        <dbReference type="ChEBI" id="CHEBI:15377"/>
        <dbReference type="ChEBI" id="CHEBI:15378"/>
        <dbReference type="ChEBI" id="CHEBI:57955"/>
        <dbReference type="ChEBI" id="CHEBI:58759"/>
        <dbReference type="EC" id="3.1.1.31"/>
    </reaction>
</comment>
<evidence type="ECO:0000256" key="5">
    <source>
        <dbReference type="ARBA" id="ARBA00013198"/>
    </source>
</evidence>
<reference evidence="9 10" key="1">
    <citation type="submission" date="2016-08" db="EMBL/GenBank/DDBJ databases">
        <title>Whole genome sequence of Mesorhizobium sp. strain UASWS1009 isolated from industrial sewage.</title>
        <authorList>
            <person name="Crovadore J."/>
            <person name="Calmin G."/>
            <person name="Chablais R."/>
            <person name="Cochard B."/>
            <person name="Lefort F."/>
        </authorList>
    </citation>
    <scope>NUCLEOTIDE SEQUENCE [LARGE SCALE GENOMIC DNA]</scope>
    <source>
        <strain evidence="9 10">UASWS1009</strain>
    </source>
</reference>
<evidence type="ECO:0000256" key="1">
    <source>
        <dbReference type="ARBA" id="ARBA00000832"/>
    </source>
</evidence>
<dbReference type="EMBL" id="MDEO01000036">
    <property type="protein sequence ID" value="OCX13666.1"/>
    <property type="molecule type" value="Genomic_DNA"/>
</dbReference>
<dbReference type="RefSeq" id="WP_024926057.1">
    <property type="nucleotide sequence ID" value="NZ_MDEO01000036.1"/>
</dbReference>
<dbReference type="Proteomes" id="UP000094412">
    <property type="component" value="Unassembled WGS sequence"/>
</dbReference>
<sequence>MAREQLIAMAYHWNEFDDRAALAFALSGKVAALLARSVERRGTALLAVSGGTTPAKFFAALSREQIAWNKVIVTLIDERFVPASSPRSNAGLVAANLLQNAAAAARFVPLYHEAASIEDAARADNEELKALPWPLDVAILGMGGDGHTASFFPDADTLPTLLDPASPRIVLPVHAVSAGEPRLTLSAARILEADFVAVHIEGAEKRAAFDEAMGPGPKKPIRAVLDAAPVPAEIYWAP</sequence>
<evidence type="ECO:0000313" key="10">
    <source>
        <dbReference type="Proteomes" id="UP000094412"/>
    </source>
</evidence>
<dbReference type="AlphaFoldDB" id="A0A1C2DG95"/>
<dbReference type="InterPro" id="IPR005900">
    <property type="entry name" value="6-phosphogluconolactonase_DevB"/>
</dbReference>
<evidence type="ECO:0000256" key="7">
    <source>
        <dbReference type="RuleBase" id="RU365095"/>
    </source>
</evidence>
<dbReference type="PANTHER" id="PTHR11054:SF0">
    <property type="entry name" value="6-PHOSPHOGLUCONOLACTONASE"/>
    <property type="match status" value="1"/>
</dbReference>
<organism evidence="9 10">
    <name type="scientific">Mesorhizobium hungaricum</name>
    <dbReference type="NCBI Taxonomy" id="1566387"/>
    <lineage>
        <taxon>Bacteria</taxon>
        <taxon>Pseudomonadati</taxon>
        <taxon>Pseudomonadota</taxon>
        <taxon>Alphaproteobacteria</taxon>
        <taxon>Hyphomicrobiales</taxon>
        <taxon>Phyllobacteriaceae</taxon>
        <taxon>Mesorhizobium</taxon>
    </lineage>
</organism>
<dbReference type="EC" id="3.1.1.31" evidence="5 7"/>
<evidence type="ECO:0000256" key="6">
    <source>
        <dbReference type="ARBA" id="ARBA00020337"/>
    </source>
</evidence>
<dbReference type="SUPFAM" id="SSF100950">
    <property type="entry name" value="NagB/RpiA/CoA transferase-like"/>
    <property type="match status" value="1"/>
</dbReference>
<dbReference type="STRING" id="1566387.QV13_22320"/>
<protein>
    <recommendedName>
        <fullName evidence="6 7">6-phosphogluconolactonase</fullName>
        <shortName evidence="7">6PGL</shortName>
        <ecNumber evidence="5 7">3.1.1.31</ecNumber>
    </recommendedName>
</protein>
<dbReference type="PANTHER" id="PTHR11054">
    <property type="entry name" value="6-PHOSPHOGLUCONOLACTONASE"/>
    <property type="match status" value="1"/>
</dbReference>
<comment type="caution">
    <text evidence="9">The sequence shown here is derived from an EMBL/GenBank/DDBJ whole genome shotgun (WGS) entry which is preliminary data.</text>
</comment>
<evidence type="ECO:0000256" key="3">
    <source>
        <dbReference type="ARBA" id="ARBA00004961"/>
    </source>
</evidence>
<comment type="function">
    <text evidence="2 7">Hydrolysis of 6-phosphogluconolactone to 6-phosphogluconate.</text>
</comment>
<dbReference type="InterPro" id="IPR006148">
    <property type="entry name" value="Glc/Gal-6P_isomerase"/>
</dbReference>
<keyword evidence="7" id="KW-0378">Hydrolase</keyword>
<dbReference type="NCBIfam" id="TIGR01198">
    <property type="entry name" value="pgl"/>
    <property type="match status" value="1"/>
</dbReference>
<comment type="pathway">
    <text evidence="3 7">Carbohydrate degradation; pentose phosphate pathway; D-ribulose 5-phosphate from D-glucose 6-phosphate (oxidative stage): step 2/3.</text>
</comment>
<dbReference type="Pfam" id="PF01182">
    <property type="entry name" value="Glucosamine_iso"/>
    <property type="match status" value="1"/>
</dbReference>
<dbReference type="OrthoDB" id="9810967at2"/>
<dbReference type="GO" id="GO:0006098">
    <property type="term" value="P:pentose-phosphate shunt"/>
    <property type="evidence" value="ECO:0007669"/>
    <property type="project" value="UniProtKB-UniPathway"/>
</dbReference>